<name>A0A4U6VZK9_SETVI</name>
<evidence type="ECO:0000313" key="3">
    <source>
        <dbReference type="Proteomes" id="UP000298652"/>
    </source>
</evidence>
<dbReference type="EMBL" id="CM016553">
    <property type="protein sequence ID" value="TKW35518.1"/>
    <property type="molecule type" value="Genomic_DNA"/>
</dbReference>
<keyword evidence="3" id="KW-1185">Reference proteome</keyword>
<feature type="compositionally biased region" description="Low complexity" evidence="1">
    <location>
        <begin position="80"/>
        <end position="89"/>
    </location>
</feature>
<gene>
    <name evidence="2" type="ORF">SEVIR_2G378300v2</name>
</gene>
<dbReference type="Proteomes" id="UP000298652">
    <property type="component" value="Chromosome 2"/>
</dbReference>
<sequence>MAAPLHDTGPAVGCSPTTSSLRCPSVTANEAVLKFHYVLIRFLSPKHIGSNFGGTITAQISGRSYIRRRIRGRGNGAQGSAGFPSSSGRHSSRRGRRAPGAVGACSSDQLLHP</sequence>
<feature type="region of interest" description="Disordered" evidence="1">
    <location>
        <begin position="1"/>
        <end position="22"/>
    </location>
</feature>
<organism evidence="2 3">
    <name type="scientific">Setaria viridis</name>
    <name type="common">Green bristlegrass</name>
    <name type="synonym">Setaria italica subsp. viridis</name>
    <dbReference type="NCBI Taxonomy" id="4556"/>
    <lineage>
        <taxon>Eukaryota</taxon>
        <taxon>Viridiplantae</taxon>
        <taxon>Streptophyta</taxon>
        <taxon>Embryophyta</taxon>
        <taxon>Tracheophyta</taxon>
        <taxon>Spermatophyta</taxon>
        <taxon>Magnoliopsida</taxon>
        <taxon>Liliopsida</taxon>
        <taxon>Poales</taxon>
        <taxon>Poaceae</taxon>
        <taxon>PACMAD clade</taxon>
        <taxon>Panicoideae</taxon>
        <taxon>Panicodae</taxon>
        <taxon>Paniceae</taxon>
        <taxon>Cenchrinae</taxon>
        <taxon>Setaria</taxon>
    </lineage>
</organism>
<accession>A0A4U6VZK9</accession>
<protein>
    <submittedName>
        <fullName evidence="2">Uncharacterized protein</fullName>
    </submittedName>
</protein>
<dbReference type="AlphaFoldDB" id="A0A4U6VZK9"/>
<feature type="region of interest" description="Disordered" evidence="1">
    <location>
        <begin position="70"/>
        <end position="113"/>
    </location>
</feature>
<reference evidence="2" key="1">
    <citation type="submission" date="2019-03" db="EMBL/GenBank/DDBJ databases">
        <title>WGS assembly of Setaria viridis.</title>
        <authorList>
            <person name="Huang P."/>
            <person name="Jenkins J."/>
            <person name="Grimwood J."/>
            <person name="Barry K."/>
            <person name="Healey A."/>
            <person name="Mamidi S."/>
            <person name="Sreedasyam A."/>
            <person name="Shu S."/>
            <person name="Feldman M."/>
            <person name="Wu J."/>
            <person name="Yu Y."/>
            <person name="Chen C."/>
            <person name="Johnson J."/>
            <person name="Rokhsar D."/>
            <person name="Baxter I."/>
            <person name="Schmutz J."/>
            <person name="Brutnell T."/>
            <person name="Kellogg E."/>
        </authorList>
    </citation>
    <scope>NUCLEOTIDE SEQUENCE [LARGE SCALE GENOMIC DNA]</scope>
</reference>
<proteinExistence type="predicted"/>
<evidence type="ECO:0000313" key="2">
    <source>
        <dbReference type="EMBL" id="TKW35518.1"/>
    </source>
</evidence>
<evidence type="ECO:0000256" key="1">
    <source>
        <dbReference type="SAM" id="MobiDB-lite"/>
    </source>
</evidence>
<dbReference type="Gramene" id="TKW35518">
    <property type="protein sequence ID" value="TKW35518"/>
    <property type="gene ID" value="SEVIR_2G378300v2"/>
</dbReference>